<comment type="subcellular location">
    <subcellularLocation>
        <location evidence="1">Cytoplasm</location>
        <location evidence="1">Cytoskeleton</location>
        <location evidence="1">Flagellum axoneme</location>
    </subcellularLocation>
</comment>
<evidence type="ECO:0000256" key="5">
    <source>
        <dbReference type="ARBA" id="ARBA00022846"/>
    </source>
</evidence>
<evidence type="ECO:0000256" key="9">
    <source>
        <dbReference type="ARBA" id="ARBA00023273"/>
    </source>
</evidence>
<reference evidence="14" key="2">
    <citation type="submission" date="2017-12" db="EMBL/GenBank/DDBJ databases">
        <title>WGS assembly of Marchantia polymorpha.</title>
        <authorList>
            <person name="Bowman J.L."/>
            <person name="Kohchi T."/>
            <person name="Yamato K.T."/>
            <person name="Jenkins J."/>
            <person name="Shu S."/>
            <person name="Ishizaki K."/>
            <person name="Yamaoka S."/>
            <person name="Nishihama R."/>
            <person name="Nakamura Y."/>
            <person name="Berger F."/>
            <person name="Adam C."/>
            <person name="Aki S.S."/>
            <person name="Althoff F."/>
            <person name="Araki T."/>
            <person name="Arteaga-Vazquez M.A."/>
            <person name="Balasubrmanian S."/>
            <person name="Bauer D."/>
            <person name="Boehm C.R."/>
            <person name="Briginshaw L."/>
            <person name="Caballero-Perez J."/>
            <person name="Catarino B."/>
            <person name="Chen F."/>
            <person name="Chiyoda S."/>
            <person name="Chovatia M."/>
            <person name="Davies K.M."/>
            <person name="Delmans M."/>
            <person name="Demura T."/>
            <person name="Dierschke T."/>
            <person name="Dolan L."/>
            <person name="Dorantes-Acosta A.E."/>
            <person name="Eklund D.M."/>
            <person name="Florent S.N."/>
            <person name="Flores-Sandoval E."/>
            <person name="Fujiyama A."/>
            <person name="Fukuzawa H."/>
            <person name="Galik B."/>
            <person name="Grimanelli D."/>
            <person name="Grimwood J."/>
            <person name="Grossniklaus U."/>
            <person name="Hamada T."/>
            <person name="Haseloff J."/>
            <person name="Hetherington A.J."/>
            <person name="Higo A."/>
            <person name="Hirakawa Y."/>
            <person name="Hundley H.N."/>
            <person name="Ikeda Y."/>
            <person name="Inoue K."/>
            <person name="Inoue S."/>
            <person name="Ishida S."/>
            <person name="Jia Q."/>
            <person name="Kakita M."/>
            <person name="Kanazawa T."/>
            <person name="Kawai Y."/>
            <person name="Kawashima T."/>
            <person name="Kennedy M."/>
            <person name="Kinose K."/>
            <person name="Kinoshita T."/>
            <person name="Kohara Y."/>
            <person name="Koide E."/>
            <person name="Komatsu K."/>
            <person name="Kopischke S."/>
            <person name="Kubo M."/>
            <person name="Kyozuka J."/>
            <person name="Lagercrantz U."/>
            <person name="Lin S.S."/>
            <person name="Lindquist E."/>
            <person name="Lipzen A.M."/>
            <person name="Lu C."/>
            <person name="Luna E.D."/>
            <person name="Martienssen R.A."/>
            <person name="Minamino N."/>
            <person name="Mizutani M."/>
            <person name="Mizutani M."/>
            <person name="Mochizuki N."/>
            <person name="Monte I."/>
            <person name="Mosher R."/>
            <person name="Nagasaki H."/>
            <person name="Nakagami H."/>
            <person name="Naramoto S."/>
            <person name="Nishitani K."/>
            <person name="Ohtani M."/>
            <person name="Okamoto T."/>
            <person name="Okumura M."/>
            <person name="Phillips J."/>
            <person name="Pollak B."/>
            <person name="Reinders A."/>
            <person name="Roevekamp M."/>
            <person name="Sano R."/>
            <person name="Sawa S."/>
            <person name="Schmid M.W."/>
            <person name="Shirakawa M."/>
            <person name="Solano R."/>
            <person name="Spunde A."/>
            <person name="Suetsugu N."/>
            <person name="Sugano S."/>
            <person name="Sugiyama A."/>
            <person name="Sun R."/>
            <person name="Suzuki Y."/>
            <person name="Takenaka M."/>
            <person name="Takezawa D."/>
            <person name="Tomogane H."/>
            <person name="Tsuzuki M."/>
            <person name="Ueda T."/>
            <person name="Umeda M."/>
            <person name="Ward J.M."/>
            <person name="Watanabe Y."/>
            <person name="Yazaki K."/>
            <person name="Yokoyama R."/>
            <person name="Yoshitake Y."/>
            <person name="Yotsui I."/>
            <person name="Zachgo S."/>
            <person name="Schmutz J."/>
        </authorList>
    </citation>
    <scope>NUCLEOTIDE SEQUENCE [LARGE SCALE GENOMIC DNA]</scope>
    <source>
        <strain evidence="14">Tak-1</strain>
    </source>
</reference>
<evidence type="ECO:0000256" key="11">
    <source>
        <dbReference type="ARBA" id="ARBA00040950"/>
    </source>
</evidence>
<keyword evidence="8" id="KW-0206">Cytoskeleton</keyword>
<keyword evidence="15" id="KW-1185">Reference proteome</keyword>
<dbReference type="OrthoDB" id="1936963at2759"/>
<dbReference type="SMART" id="SM00365">
    <property type="entry name" value="LRR_SD22"/>
    <property type="match status" value="4"/>
</dbReference>
<keyword evidence="7" id="KW-0969">Cilium</keyword>
<dbReference type="Gene3D" id="3.80.10.10">
    <property type="entry name" value="Ribonuclease Inhibitor"/>
    <property type="match status" value="1"/>
</dbReference>
<evidence type="ECO:0000256" key="4">
    <source>
        <dbReference type="ARBA" id="ARBA00022737"/>
    </source>
</evidence>
<dbReference type="OMA" id="SFMEMMT"/>
<reference evidence="15" key="1">
    <citation type="journal article" date="2017" name="Cell">
        <title>Insights into land plant evolution garnered from the Marchantia polymorpha genome.</title>
        <authorList>
            <person name="Bowman J.L."/>
            <person name="Kohchi T."/>
            <person name="Yamato K.T."/>
            <person name="Jenkins J."/>
            <person name="Shu S."/>
            <person name="Ishizaki K."/>
            <person name="Yamaoka S."/>
            <person name="Nishihama R."/>
            <person name="Nakamura Y."/>
            <person name="Berger F."/>
            <person name="Adam C."/>
            <person name="Aki S.S."/>
            <person name="Althoff F."/>
            <person name="Araki T."/>
            <person name="Arteaga-Vazquez M.A."/>
            <person name="Balasubrmanian S."/>
            <person name="Barry K."/>
            <person name="Bauer D."/>
            <person name="Boehm C.R."/>
            <person name="Briginshaw L."/>
            <person name="Caballero-Perez J."/>
            <person name="Catarino B."/>
            <person name="Chen F."/>
            <person name="Chiyoda S."/>
            <person name="Chovatia M."/>
            <person name="Davies K.M."/>
            <person name="Delmans M."/>
            <person name="Demura T."/>
            <person name="Dierschke T."/>
            <person name="Dolan L."/>
            <person name="Dorantes-Acosta A.E."/>
            <person name="Eklund D.M."/>
            <person name="Florent S.N."/>
            <person name="Flores-Sandoval E."/>
            <person name="Fujiyama A."/>
            <person name="Fukuzawa H."/>
            <person name="Galik B."/>
            <person name="Grimanelli D."/>
            <person name="Grimwood J."/>
            <person name="Grossniklaus U."/>
            <person name="Hamada T."/>
            <person name="Haseloff J."/>
            <person name="Hetherington A.J."/>
            <person name="Higo A."/>
            <person name="Hirakawa Y."/>
            <person name="Hundley H.N."/>
            <person name="Ikeda Y."/>
            <person name="Inoue K."/>
            <person name="Inoue S.I."/>
            <person name="Ishida S."/>
            <person name="Jia Q."/>
            <person name="Kakita M."/>
            <person name="Kanazawa T."/>
            <person name="Kawai Y."/>
            <person name="Kawashima T."/>
            <person name="Kennedy M."/>
            <person name="Kinose K."/>
            <person name="Kinoshita T."/>
            <person name="Kohara Y."/>
            <person name="Koide E."/>
            <person name="Komatsu K."/>
            <person name="Kopischke S."/>
            <person name="Kubo M."/>
            <person name="Kyozuka J."/>
            <person name="Lagercrantz U."/>
            <person name="Lin S.S."/>
            <person name="Lindquist E."/>
            <person name="Lipzen A.M."/>
            <person name="Lu C.W."/>
            <person name="De Luna E."/>
            <person name="Martienssen R.A."/>
            <person name="Minamino N."/>
            <person name="Mizutani M."/>
            <person name="Mizutani M."/>
            <person name="Mochizuki N."/>
            <person name="Monte I."/>
            <person name="Mosher R."/>
            <person name="Nagasaki H."/>
            <person name="Nakagami H."/>
            <person name="Naramoto S."/>
            <person name="Nishitani K."/>
            <person name="Ohtani M."/>
            <person name="Okamoto T."/>
            <person name="Okumura M."/>
            <person name="Phillips J."/>
            <person name="Pollak B."/>
            <person name="Reinders A."/>
            <person name="Rovekamp M."/>
            <person name="Sano R."/>
            <person name="Sawa S."/>
            <person name="Schmid M.W."/>
            <person name="Shirakawa M."/>
            <person name="Solano R."/>
            <person name="Spunde A."/>
            <person name="Suetsugu N."/>
            <person name="Sugano S."/>
            <person name="Sugiyama A."/>
            <person name="Sun R."/>
            <person name="Suzuki Y."/>
            <person name="Takenaka M."/>
            <person name="Takezawa D."/>
            <person name="Tomogane H."/>
            <person name="Tsuzuki M."/>
            <person name="Ueda T."/>
            <person name="Umeda M."/>
            <person name="Ward J.M."/>
            <person name="Watanabe Y."/>
            <person name="Yazaki K."/>
            <person name="Yokoyama R."/>
            <person name="Yoshitake Y."/>
            <person name="Yotsui I."/>
            <person name="Zachgo S."/>
            <person name="Schmutz J."/>
        </authorList>
    </citation>
    <scope>NUCLEOTIDE SEQUENCE [LARGE SCALE GENOMIC DNA]</scope>
    <source>
        <strain evidence="15">Tak-1</strain>
    </source>
</reference>
<evidence type="ECO:0000313" key="14">
    <source>
        <dbReference type="EMBL" id="PTQ48657.1"/>
    </source>
</evidence>
<keyword evidence="9" id="KW-0966">Cell projection</keyword>
<dbReference type="EMBL" id="KZ772677">
    <property type="protein sequence ID" value="PTQ48657.1"/>
    <property type="molecule type" value="Genomic_DNA"/>
</dbReference>
<keyword evidence="5" id="KW-0282">Flagellum</keyword>
<dbReference type="PANTHER" id="PTHR45973:SF12">
    <property type="entry name" value="DYNEIN REGULATORY COMPLEX SUBUNIT 3"/>
    <property type="match status" value="1"/>
</dbReference>
<name>A0A2R6XRD3_MARPO</name>
<evidence type="ECO:0000256" key="3">
    <source>
        <dbReference type="ARBA" id="ARBA00022614"/>
    </source>
</evidence>
<dbReference type="InterPro" id="IPR001611">
    <property type="entry name" value="Leu-rich_rpt"/>
</dbReference>
<dbReference type="Pfam" id="PF14580">
    <property type="entry name" value="LRR_9"/>
    <property type="match status" value="1"/>
</dbReference>
<feature type="compositionally biased region" description="Polar residues" evidence="13">
    <location>
        <begin position="546"/>
        <end position="562"/>
    </location>
</feature>
<protein>
    <recommendedName>
        <fullName evidence="11">Dynein regulatory complex subunit 3</fullName>
    </recommendedName>
</protein>
<dbReference type="InterPro" id="IPR032675">
    <property type="entry name" value="LRR_dom_sf"/>
</dbReference>
<dbReference type="Gramene" id="Mp1g03370.2">
    <property type="protein sequence ID" value="Mp1g03370.2.cds"/>
    <property type="gene ID" value="Mp1g03370"/>
</dbReference>
<keyword evidence="6 12" id="KW-0175">Coiled coil</keyword>
<dbReference type="AlphaFoldDB" id="A0A2R6XRD3"/>
<keyword evidence="3" id="KW-0433">Leucine-rich repeat</keyword>
<dbReference type="InterPro" id="IPR050576">
    <property type="entry name" value="Cilia_flagella_integrity"/>
</dbReference>
<keyword evidence="4" id="KW-0677">Repeat</keyword>
<evidence type="ECO:0000313" key="15">
    <source>
        <dbReference type="Proteomes" id="UP000244005"/>
    </source>
</evidence>
<dbReference type="PROSITE" id="PS51450">
    <property type="entry name" value="LRR"/>
    <property type="match status" value="3"/>
</dbReference>
<gene>
    <name evidence="14" type="ORF">MARPO_0005s0270</name>
</gene>
<dbReference type="Proteomes" id="UP000244005">
    <property type="component" value="Unassembled WGS sequence"/>
</dbReference>
<dbReference type="SUPFAM" id="SSF52058">
    <property type="entry name" value="L domain-like"/>
    <property type="match status" value="1"/>
</dbReference>
<dbReference type="EMBL" id="KZ772677">
    <property type="protein sequence ID" value="PTQ48655.1"/>
    <property type="molecule type" value="Genomic_DNA"/>
</dbReference>
<evidence type="ECO:0000256" key="6">
    <source>
        <dbReference type="ARBA" id="ARBA00023054"/>
    </source>
</evidence>
<evidence type="ECO:0000256" key="2">
    <source>
        <dbReference type="ARBA" id="ARBA00022490"/>
    </source>
</evidence>
<sequence>MEGKAITTEIIRGAIKVEGLVPEVCEDRKKTIPLKLVTCLEFSFKCIKEINYLIGFECLTRLLLDNNQLSKIQNLSHLTTLTELDLSFNSIEKIEGLETLTNLTDLSLYNNKIARLEGLETLEELVCLSLGNNLLADLEDVAYFRQFRKLRLLCLDGNPISKDPEYRLFVIAFMRNILYLDHKLCFKAQIEQAKDDYQDELQELKEKELQEEIDIKNRLAKRAETELYKKANLVGLDGLFERMLEEDPEHTRLMEVPTLLEALDEYKEIHRTSTAELKTTIIGLYYKQQEEIKLWQAAMKEDVGKKDDESRAIVNSFEELKKKTIQEAFEDRSTGEEKLKSLLTENNVMKYQLMELEVVCFDEVQNLWMQFEEVFYAMIDVNKQHYANYFGVLRNAENKAAETILMQAASLLEKYILTDMDEEVESDEARMLLKDKDGLIGAIQASHDAHTLTIDSWEDEKLKNEEHTRKVITENAKFAAIKRNRERIQETWYIHDNNVQEINAELHRLQRASVILSSGEGNFRSASKLSSRMGSFAADLKRTRASTRSPLNSNTAPPSLPT</sequence>
<evidence type="ECO:0000256" key="12">
    <source>
        <dbReference type="SAM" id="Coils"/>
    </source>
</evidence>
<keyword evidence="2" id="KW-0963">Cytoplasm</keyword>
<evidence type="ECO:0000256" key="1">
    <source>
        <dbReference type="ARBA" id="ARBA00004611"/>
    </source>
</evidence>
<dbReference type="Gramene" id="Mp1g03370.3">
    <property type="protein sequence ID" value="Mp1g03370.3.cds"/>
    <property type="gene ID" value="Mp1g03370"/>
</dbReference>
<evidence type="ECO:0000256" key="8">
    <source>
        <dbReference type="ARBA" id="ARBA00023212"/>
    </source>
</evidence>
<comment type="similarity">
    <text evidence="10">Belongs to the DRC3 family.</text>
</comment>
<organism evidence="14 15">
    <name type="scientific">Marchantia polymorpha</name>
    <name type="common">Common liverwort</name>
    <name type="synonym">Marchantia aquatica</name>
    <dbReference type="NCBI Taxonomy" id="3197"/>
    <lineage>
        <taxon>Eukaryota</taxon>
        <taxon>Viridiplantae</taxon>
        <taxon>Streptophyta</taxon>
        <taxon>Embryophyta</taxon>
        <taxon>Marchantiophyta</taxon>
        <taxon>Marchantiopsida</taxon>
        <taxon>Marchantiidae</taxon>
        <taxon>Marchantiales</taxon>
        <taxon>Marchantiaceae</taxon>
        <taxon>Marchantia</taxon>
    </lineage>
</organism>
<evidence type="ECO:0000256" key="7">
    <source>
        <dbReference type="ARBA" id="ARBA00023069"/>
    </source>
</evidence>
<dbReference type="PANTHER" id="PTHR45973">
    <property type="entry name" value="PROTEIN PHOSPHATASE 1 REGULATORY SUBUNIT SDS22-RELATED"/>
    <property type="match status" value="1"/>
</dbReference>
<feature type="region of interest" description="Disordered" evidence="13">
    <location>
        <begin position="540"/>
        <end position="562"/>
    </location>
</feature>
<proteinExistence type="inferred from homology"/>
<accession>A0A2R6XRD3</accession>
<evidence type="ECO:0000256" key="13">
    <source>
        <dbReference type="SAM" id="MobiDB-lite"/>
    </source>
</evidence>
<evidence type="ECO:0000256" key="10">
    <source>
        <dbReference type="ARBA" id="ARBA00038378"/>
    </source>
</evidence>
<feature type="coiled-coil region" evidence="12">
    <location>
        <begin position="187"/>
        <end position="226"/>
    </location>
</feature>